<feature type="compositionally biased region" description="Gly residues" evidence="2">
    <location>
        <begin position="150"/>
        <end position="159"/>
    </location>
</feature>
<dbReference type="Proteomes" id="UP000230423">
    <property type="component" value="Unassembled WGS sequence"/>
</dbReference>
<dbReference type="OrthoDB" id="5983381at2759"/>
<dbReference type="GO" id="GO:0005581">
    <property type="term" value="C:collagen trimer"/>
    <property type="evidence" value="ECO:0007669"/>
    <property type="project" value="UniProtKB-KW"/>
</dbReference>
<evidence type="ECO:0000256" key="1">
    <source>
        <dbReference type="ARBA" id="ARBA00022737"/>
    </source>
</evidence>
<protein>
    <submittedName>
        <fullName evidence="3">Collagen triple helix repeat protein</fullName>
    </submittedName>
</protein>
<evidence type="ECO:0000256" key="2">
    <source>
        <dbReference type="SAM" id="MobiDB-lite"/>
    </source>
</evidence>
<name>A0A2G9U5Q8_TELCI</name>
<sequence>MVTSGQTNLGRQAKVRKPEPKLRLVHTLIEHSTRNKSSVQPRKEGFCRHEYSDGWNDYAFNDMTRSKREPVDIKDSPENFDIICYSFVKKRHLDILQSSSQDWQTEAESDMEELEGGVTARSHEPSSATASGCRGPPGLAGLNGWDGPEGFPGLGGPPGLDGSFDVYEGECLLCPSGKPGRVGPQGERGSPGDKGTRGADGMNGTEGIPGDIGDEQGPPGFPGEPGPQGPPGIPAPDAITGQGQRGPPGPPGPRGKAGPDGWPGTPALHTPAMGPQGMPGPPGNTGLPGKQGEPGQDGPPGQDIE</sequence>
<feature type="compositionally biased region" description="Low complexity" evidence="2">
    <location>
        <begin position="284"/>
        <end position="305"/>
    </location>
</feature>
<feature type="region of interest" description="Disordered" evidence="2">
    <location>
        <begin position="103"/>
        <end position="161"/>
    </location>
</feature>
<evidence type="ECO:0000313" key="3">
    <source>
        <dbReference type="EMBL" id="PIO65508.1"/>
    </source>
</evidence>
<organism evidence="3 4">
    <name type="scientific">Teladorsagia circumcincta</name>
    <name type="common">Brown stomach worm</name>
    <name type="synonym">Ostertagia circumcincta</name>
    <dbReference type="NCBI Taxonomy" id="45464"/>
    <lineage>
        <taxon>Eukaryota</taxon>
        <taxon>Metazoa</taxon>
        <taxon>Ecdysozoa</taxon>
        <taxon>Nematoda</taxon>
        <taxon>Chromadorea</taxon>
        <taxon>Rhabditida</taxon>
        <taxon>Rhabditina</taxon>
        <taxon>Rhabditomorpha</taxon>
        <taxon>Strongyloidea</taxon>
        <taxon>Trichostrongylidae</taxon>
        <taxon>Teladorsagia</taxon>
    </lineage>
</organism>
<evidence type="ECO:0000313" key="4">
    <source>
        <dbReference type="Proteomes" id="UP000230423"/>
    </source>
</evidence>
<dbReference type="EMBL" id="KZ348954">
    <property type="protein sequence ID" value="PIO65508.1"/>
    <property type="molecule type" value="Genomic_DNA"/>
</dbReference>
<reference evidence="3 4" key="1">
    <citation type="submission" date="2015-09" db="EMBL/GenBank/DDBJ databases">
        <title>Draft genome of the parasitic nematode Teladorsagia circumcincta isolate WARC Sus (inbred).</title>
        <authorList>
            <person name="Mitreva M."/>
        </authorList>
    </citation>
    <scope>NUCLEOTIDE SEQUENCE [LARGE SCALE GENOMIC DNA]</scope>
    <source>
        <strain evidence="3 4">S</strain>
    </source>
</reference>
<dbReference type="Pfam" id="PF01391">
    <property type="entry name" value="Collagen"/>
    <property type="match status" value="2"/>
</dbReference>
<feature type="compositionally biased region" description="Acidic residues" evidence="2">
    <location>
        <begin position="105"/>
        <end position="115"/>
    </location>
</feature>
<keyword evidence="4" id="KW-1185">Reference proteome</keyword>
<dbReference type="PANTHER" id="PTHR24637:SF421">
    <property type="entry name" value="CUTICLE COLLAGEN DPY-2"/>
    <property type="match status" value="1"/>
</dbReference>
<feature type="compositionally biased region" description="Pro residues" evidence="2">
    <location>
        <begin position="219"/>
        <end position="234"/>
    </location>
</feature>
<gene>
    <name evidence="3" type="ORF">TELCIR_12813</name>
</gene>
<keyword evidence="1" id="KW-0677">Repeat</keyword>
<accession>A0A2G9U5Q8</accession>
<dbReference type="PANTHER" id="PTHR24637">
    <property type="entry name" value="COLLAGEN"/>
    <property type="match status" value="1"/>
</dbReference>
<proteinExistence type="predicted"/>
<dbReference type="AlphaFoldDB" id="A0A2G9U5Q8"/>
<keyword evidence="3" id="KW-0176">Collagen</keyword>
<feature type="region of interest" description="Disordered" evidence="2">
    <location>
        <begin position="176"/>
        <end position="305"/>
    </location>
</feature>
<dbReference type="InterPro" id="IPR008160">
    <property type="entry name" value="Collagen"/>
</dbReference>